<keyword evidence="4 9" id="KW-0812">Transmembrane</keyword>
<evidence type="ECO:0000256" key="1">
    <source>
        <dbReference type="ARBA" id="ARBA00004610"/>
    </source>
</evidence>
<dbReference type="PANTHER" id="PTHR11984">
    <property type="entry name" value="CONNEXIN"/>
    <property type="match status" value="1"/>
</dbReference>
<feature type="domain" description="Connexin N-terminal" evidence="10">
    <location>
        <begin position="42"/>
        <end position="75"/>
    </location>
</feature>
<dbReference type="PRINTS" id="PR00206">
    <property type="entry name" value="CONNEXIN"/>
</dbReference>
<name>A0AAV9SJM5_9TELE</name>
<proteinExistence type="predicted"/>
<protein>
    <recommendedName>
        <fullName evidence="10">Connexin N-terminal domain-containing protein</fullName>
    </recommendedName>
</protein>
<evidence type="ECO:0000256" key="5">
    <source>
        <dbReference type="ARBA" id="ARBA00022868"/>
    </source>
</evidence>
<dbReference type="GO" id="GO:0007267">
    <property type="term" value="P:cell-cell signaling"/>
    <property type="evidence" value="ECO:0007669"/>
    <property type="project" value="TreeGrafter"/>
</dbReference>
<comment type="subcellular location">
    <subcellularLocation>
        <location evidence="1">Cell junction</location>
        <location evidence="1">Gap junction</location>
    </subcellularLocation>
    <subcellularLocation>
        <location evidence="2">Cell membrane</location>
        <topology evidence="2">Multi-pass membrane protein</topology>
    </subcellularLocation>
</comment>
<feature type="transmembrane region" description="Helical" evidence="9">
    <location>
        <begin position="23"/>
        <end position="41"/>
    </location>
</feature>
<feature type="transmembrane region" description="Helical" evidence="9">
    <location>
        <begin position="74"/>
        <end position="95"/>
    </location>
</feature>
<evidence type="ECO:0000256" key="4">
    <source>
        <dbReference type="ARBA" id="ARBA00022692"/>
    </source>
</evidence>
<gene>
    <name evidence="11" type="ORF">CRENBAI_015409</name>
</gene>
<reference evidence="11 12" key="1">
    <citation type="submission" date="2021-06" db="EMBL/GenBank/DDBJ databases">
        <authorList>
            <person name="Palmer J.M."/>
        </authorList>
    </citation>
    <scope>NUCLEOTIDE SEQUENCE [LARGE SCALE GENOMIC DNA]</scope>
    <source>
        <strain evidence="11 12">MEX-2019</strain>
        <tissue evidence="11">Muscle</tissue>
    </source>
</reference>
<dbReference type="Pfam" id="PF00029">
    <property type="entry name" value="Connexin"/>
    <property type="match status" value="1"/>
</dbReference>
<keyword evidence="3" id="KW-1003">Cell membrane</keyword>
<dbReference type="PROSITE" id="PS00407">
    <property type="entry name" value="CONNEXINS_1"/>
    <property type="match status" value="1"/>
</dbReference>
<keyword evidence="7 9" id="KW-1133">Transmembrane helix</keyword>
<dbReference type="Proteomes" id="UP001311232">
    <property type="component" value="Unassembled WGS sequence"/>
</dbReference>
<evidence type="ECO:0000256" key="2">
    <source>
        <dbReference type="ARBA" id="ARBA00004651"/>
    </source>
</evidence>
<dbReference type="InterPro" id="IPR038359">
    <property type="entry name" value="Connexin_N_sf"/>
</dbReference>
<dbReference type="PANTHER" id="PTHR11984:SF118">
    <property type="entry name" value="GAP JUNCTION PROTEIN"/>
    <property type="match status" value="1"/>
</dbReference>
<sequence>MNWSSLQELLSGVNKYYTAYGRVWRSMVFVFRVMVFVVAAQRVSADDTKDFVCNTAQPGCNNVCYDYIFPISHIHLWALQLIFVTCPLLIIVAHVKYRETKNMQFTTSNKGEHIYANPERKRGAEVDLPGESDLQGRL</sequence>
<evidence type="ECO:0000256" key="8">
    <source>
        <dbReference type="ARBA" id="ARBA00023136"/>
    </source>
</evidence>
<dbReference type="InterPro" id="IPR017990">
    <property type="entry name" value="Connexin_CS"/>
</dbReference>
<evidence type="ECO:0000259" key="10">
    <source>
        <dbReference type="SMART" id="SM00037"/>
    </source>
</evidence>
<evidence type="ECO:0000256" key="3">
    <source>
        <dbReference type="ARBA" id="ARBA00022475"/>
    </source>
</evidence>
<evidence type="ECO:0000256" key="9">
    <source>
        <dbReference type="SAM" id="Phobius"/>
    </source>
</evidence>
<evidence type="ECO:0000313" key="12">
    <source>
        <dbReference type="Proteomes" id="UP001311232"/>
    </source>
</evidence>
<evidence type="ECO:0000256" key="7">
    <source>
        <dbReference type="ARBA" id="ARBA00022989"/>
    </source>
</evidence>
<dbReference type="Gene3D" id="1.20.1440.80">
    <property type="entry name" value="Gap junction channel protein cysteine-rich domain"/>
    <property type="match status" value="1"/>
</dbReference>
<dbReference type="AlphaFoldDB" id="A0AAV9SJM5"/>
<dbReference type="GO" id="GO:0005243">
    <property type="term" value="F:gap junction channel activity"/>
    <property type="evidence" value="ECO:0007669"/>
    <property type="project" value="TreeGrafter"/>
</dbReference>
<dbReference type="EMBL" id="JAHHUM010000322">
    <property type="protein sequence ID" value="KAK5621009.1"/>
    <property type="molecule type" value="Genomic_DNA"/>
</dbReference>
<dbReference type="SMART" id="SM00037">
    <property type="entry name" value="CNX"/>
    <property type="match status" value="1"/>
</dbReference>
<keyword evidence="6" id="KW-0965">Cell junction</keyword>
<dbReference type="InterPro" id="IPR000500">
    <property type="entry name" value="Connexin"/>
</dbReference>
<evidence type="ECO:0000256" key="6">
    <source>
        <dbReference type="ARBA" id="ARBA00022949"/>
    </source>
</evidence>
<organism evidence="11 12">
    <name type="scientific">Crenichthys baileyi</name>
    <name type="common">White River springfish</name>
    <dbReference type="NCBI Taxonomy" id="28760"/>
    <lineage>
        <taxon>Eukaryota</taxon>
        <taxon>Metazoa</taxon>
        <taxon>Chordata</taxon>
        <taxon>Craniata</taxon>
        <taxon>Vertebrata</taxon>
        <taxon>Euteleostomi</taxon>
        <taxon>Actinopterygii</taxon>
        <taxon>Neopterygii</taxon>
        <taxon>Teleostei</taxon>
        <taxon>Neoteleostei</taxon>
        <taxon>Acanthomorphata</taxon>
        <taxon>Ovalentaria</taxon>
        <taxon>Atherinomorphae</taxon>
        <taxon>Cyprinodontiformes</taxon>
        <taxon>Goodeidae</taxon>
        <taxon>Crenichthys</taxon>
    </lineage>
</organism>
<dbReference type="InterPro" id="IPR013092">
    <property type="entry name" value="Connexin_N"/>
</dbReference>
<keyword evidence="8 9" id="KW-0472">Membrane</keyword>
<accession>A0AAV9SJM5</accession>
<comment type="caution">
    <text evidence="11">The sequence shown here is derived from an EMBL/GenBank/DDBJ whole genome shotgun (WGS) entry which is preliminary data.</text>
</comment>
<evidence type="ECO:0000313" key="11">
    <source>
        <dbReference type="EMBL" id="KAK5621009.1"/>
    </source>
</evidence>
<keyword evidence="5" id="KW-0303">Gap junction</keyword>
<keyword evidence="12" id="KW-1185">Reference proteome</keyword>
<dbReference type="GO" id="GO:0005922">
    <property type="term" value="C:connexin complex"/>
    <property type="evidence" value="ECO:0007669"/>
    <property type="project" value="InterPro"/>
</dbReference>